<dbReference type="PANTHER" id="PTHR46177:SF1">
    <property type="entry name" value="INTEGRASE CATALYTIC DOMAIN-CONTAINING PROTEIN"/>
    <property type="match status" value="1"/>
</dbReference>
<reference evidence="1 2" key="1">
    <citation type="journal article" date="2019" name="Nat. Ecol. Evol.">
        <title>Megaphylogeny resolves global patterns of mushroom evolution.</title>
        <authorList>
            <person name="Varga T."/>
            <person name="Krizsan K."/>
            <person name="Foldi C."/>
            <person name="Dima B."/>
            <person name="Sanchez-Garcia M."/>
            <person name="Sanchez-Ramirez S."/>
            <person name="Szollosi G.J."/>
            <person name="Szarkandi J.G."/>
            <person name="Papp V."/>
            <person name="Albert L."/>
            <person name="Andreopoulos W."/>
            <person name="Angelini C."/>
            <person name="Antonin V."/>
            <person name="Barry K.W."/>
            <person name="Bougher N.L."/>
            <person name="Buchanan P."/>
            <person name="Buyck B."/>
            <person name="Bense V."/>
            <person name="Catcheside P."/>
            <person name="Chovatia M."/>
            <person name="Cooper J."/>
            <person name="Damon W."/>
            <person name="Desjardin D."/>
            <person name="Finy P."/>
            <person name="Geml J."/>
            <person name="Haridas S."/>
            <person name="Hughes K."/>
            <person name="Justo A."/>
            <person name="Karasinski D."/>
            <person name="Kautmanova I."/>
            <person name="Kiss B."/>
            <person name="Kocsube S."/>
            <person name="Kotiranta H."/>
            <person name="LaButti K.M."/>
            <person name="Lechner B.E."/>
            <person name="Liimatainen K."/>
            <person name="Lipzen A."/>
            <person name="Lukacs Z."/>
            <person name="Mihaltcheva S."/>
            <person name="Morgado L.N."/>
            <person name="Niskanen T."/>
            <person name="Noordeloos M.E."/>
            <person name="Ohm R.A."/>
            <person name="Ortiz-Santana B."/>
            <person name="Ovrebo C."/>
            <person name="Racz N."/>
            <person name="Riley R."/>
            <person name="Savchenko A."/>
            <person name="Shiryaev A."/>
            <person name="Soop K."/>
            <person name="Spirin V."/>
            <person name="Szebenyi C."/>
            <person name="Tomsovsky M."/>
            <person name="Tulloss R.E."/>
            <person name="Uehling J."/>
            <person name="Grigoriev I.V."/>
            <person name="Vagvolgyi C."/>
            <person name="Papp T."/>
            <person name="Martin F.M."/>
            <person name="Miettinen O."/>
            <person name="Hibbett D.S."/>
            <person name="Nagy L.G."/>
        </authorList>
    </citation>
    <scope>NUCLEOTIDE SEQUENCE [LARGE SCALE GENOMIC DNA]</scope>
    <source>
        <strain evidence="1 2">CBS 962.96</strain>
    </source>
</reference>
<dbReference type="OrthoDB" id="5946233at2759"/>
<dbReference type="Proteomes" id="UP000297245">
    <property type="component" value="Unassembled WGS sequence"/>
</dbReference>
<accession>A0A4S8MLN6</accession>
<name>A0A4S8MLN6_DENBC</name>
<dbReference type="AlphaFoldDB" id="A0A4S8MLN6"/>
<evidence type="ECO:0000313" key="1">
    <source>
        <dbReference type="EMBL" id="THV03134.1"/>
    </source>
</evidence>
<gene>
    <name evidence="1" type="ORF">K435DRAFT_916160</name>
</gene>
<evidence type="ECO:0000313" key="2">
    <source>
        <dbReference type="Proteomes" id="UP000297245"/>
    </source>
</evidence>
<dbReference type="PANTHER" id="PTHR46177">
    <property type="entry name" value="INTEGRASE CATALYTIC DOMAIN-CONTAINING PROTEIN"/>
    <property type="match status" value="1"/>
</dbReference>
<dbReference type="EMBL" id="ML179070">
    <property type="protein sequence ID" value="THV03134.1"/>
    <property type="molecule type" value="Genomic_DNA"/>
</dbReference>
<proteinExistence type="predicted"/>
<protein>
    <submittedName>
        <fullName evidence="1">Uncharacterized protein</fullName>
    </submittedName>
</protein>
<sequence length="305" mass="36518">MGRNKPNFPLKDLEHHIRKSWDREFNDIEILACLEEDKLFDTEKYGLAIKKLRKYRKELRLIHARTANFQVEDIINNMIYLRKKYPHAGYPHVKKLLRKRSKEVTKHVIIEYMHKYKPDLVRARVRQRLRCRRFWAAGVNDVWCVDQHDKLKHYGLALHTGVDPFTEKIKWMRVWWTNSNPRLIFRYYLDCIKKDIWFDPGPENFCLAKGHSFIRQSLDSGLEGTLQHRCMNEKNNMLPEITWLNIRCNFTPGMEDILSNLDFPWFQAELDVYVDLINTTKRRAQTHKILLHGPPDDIDENAHGP</sequence>
<organism evidence="1 2">
    <name type="scientific">Dendrothele bispora (strain CBS 962.96)</name>
    <dbReference type="NCBI Taxonomy" id="1314807"/>
    <lineage>
        <taxon>Eukaryota</taxon>
        <taxon>Fungi</taxon>
        <taxon>Dikarya</taxon>
        <taxon>Basidiomycota</taxon>
        <taxon>Agaricomycotina</taxon>
        <taxon>Agaricomycetes</taxon>
        <taxon>Agaricomycetidae</taxon>
        <taxon>Agaricales</taxon>
        <taxon>Agaricales incertae sedis</taxon>
        <taxon>Dendrothele</taxon>
    </lineage>
</organism>
<keyword evidence="2" id="KW-1185">Reference proteome</keyword>